<proteinExistence type="predicted"/>
<evidence type="ECO:0000313" key="3">
    <source>
        <dbReference type="Proteomes" id="UP000053144"/>
    </source>
</evidence>
<organism evidence="2 3">
    <name type="scientific">Phaseolus angularis</name>
    <name type="common">Azuki bean</name>
    <name type="synonym">Vigna angularis</name>
    <dbReference type="NCBI Taxonomy" id="3914"/>
    <lineage>
        <taxon>Eukaryota</taxon>
        <taxon>Viridiplantae</taxon>
        <taxon>Streptophyta</taxon>
        <taxon>Embryophyta</taxon>
        <taxon>Tracheophyta</taxon>
        <taxon>Spermatophyta</taxon>
        <taxon>Magnoliopsida</taxon>
        <taxon>eudicotyledons</taxon>
        <taxon>Gunneridae</taxon>
        <taxon>Pentapetalae</taxon>
        <taxon>rosids</taxon>
        <taxon>fabids</taxon>
        <taxon>Fabales</taxon>
        <taxon>Fabaceae</taxon>
        <taxon>Papilionoideae</taxon>
        <taxon>50 kb inversion clade</taxon>
        <taxon>NPAAA clade</taxon>
        <taxon>indigoferoid/millettioid clade</taxon>
        <taxon>Phaseoleae</taxon>
        <taxon>Vigna</taxon>
    </lineage>
</organism>
<feature type="region of interest" description="Disordered" evidence="1">
    <location>
        <begin position="15"/>
        <end position="42"/>
    </location>
</feature>
<name>A0A0L9VJN1_PHAAN</name>
<reference evidence="3" key="1">
    <citation type="journal article" date="2015" name="Proc. Natl. Acad. Sci. U.S.A.">
        <title>Genome sequencing of adzuki bean (Vigna angularis) provides insight into high starch and low fat accumulation and domestication.</title>
        <authorList>
            <person name="Yang K."/>
            <person name="Tian Z."/>
            <person name="Chen C."/>
            <person name="Luo L."/>
            <person name="Zhao B."/>
            <person name="Wang Z."/>
            <person name="Yu L."/>
            <person name="Li Y."/>
            <person name="Sun Y."/>
            <person name="Li W."/>
            <person name="Chen Y."/>
            <person name="Li Y."/>
            <person name="Zhang Y."/>
            <person name="Ai D."/>
            <person name="Zhao J."/>
            <person name="Shang C."/>
            <person name="Ma Y."/>
            <person name="Wu B."/>
            <person name="Wang M."/>
            <person name="Gao L."/>
            <person name="Sun D."/>
            <person name="Zhang P."/>
            <person name="Guo F."/>
            <person name="Wang W."/>
            <person name="Li Y."/>
            <person name="Wang J."/>
            <person name="Varshney R.K."/>
            <person name="Wang J."/>
            <person name="Ling H.Q."/>
            <person name="Wan P."/>
        </authorList>
    </citation>
    <scope>NUCLEOTIDE SEQUENCE</scope>
    <source>
        <strain evidence="3">cv. Jingnong 6</strain>
    </source>
</reference>
<feature type="compositionally biased region" description="Low complexity" evidence="1">
    <location>
        <begin position="25"/>
        <end position="34"/>
    </location>
</feature>
<dbReference type="AlphaFoldDB" id="A0A0L9VJN1"/>
<dbReference type="EMBL" id="CM003380">
    <property type="protein sequence ID" value="KOM55256.1"/>
    <property type="molecule type" value="Genomic_DNA"/>
</dbReference>
<dbReference type="Gramene" id="KOM55256">
    <property type="protein sequence ID" value="KOM55256"/>
    <property type="gene ID" value="LR48_Vigan10g114800"/>
</dbReference>
<protein>
    <submittedName>
        <fullName evidence="2">Uncharacterized protein</fullName>
    </submittedName>
</protein>
<accession>A0A0L9VJN1</accession>
<dbReference type="Proteomes" id="UP000053144">
    <property type="component" value="Chromosome 10"/>
</dbReference>
<sequence length="260" mass="28664">MEENTEKCTRQLVQQRRMGSTGAHGQLNLQQQLGNGKGSPRIRGFTRPAVEKRRAAALEKGVASSSLHGPATPIQQLAAHLAALSSSHVEESIMGLRCVLGEKEVHTEDNIKGITVLGWKEAAHAACHAKSPRVIEFSIGSSIRKLGGVHGNNFSVQQGYRDEGLHADSCWHMEAHGQMKFGTLQLQKKDLHAEKESTFHLSFWRRQQVVHFQNVAATHFGRAVLVSFSDVSRLEARGATDDKFMNTENGATNLFNPRQV</sequence>
<evidence type="ECO:0000313" key="2">
    <source>
        <dbReference type="EMBL" id="KOM55256.1"/>
    </source>
</evidence>
<evidence type="ECO:0000256" key="1">
    <source>
        <dbReference type="SAM" id="MobiDB-lite"/>
    </source>
</evidence>
<gene>
    <name evidence="2" type="ORF">LR48_Vigan10g114800</name>
</gene>